<dbReference type="AlphaFoldDB" id="A0A4Z2I160"/>
<name>A0A4Z2I160_9TELE</name>
<keyword evidence="2" id="KW-1185">Reference proteome</keyword>
<organism evidence="1 2">
    <name type="scientific">Liparis tanakae</name>
    <name type="common">Tanaka's snailfish</name>
    <dbReference type="NCBI Taxonomy" id="230148"/>
    <lineage>
        <taxon>Eukaryota</taxon>
        <taxon>Metazoa</taxon>
        <taxon>Chordata</taxon>
        <taxon>Craniata</taxon>
        <taxon>Vertebrata</taxon>
        <taxon>Euteleostomi</taxon>
        <taxon>Actinopterygii</taxon>
        <taxon>Neopterygii</taxon>
        <taxon>Teleostei</taxon>
        <taxon>Neoteleostei</taxon>
        <taxon>Acanthomorphata</taxon>
        <taxon>Eupercaria</taxon>
        <taxon>Perciformes</taxon>
        <taxon>Cottioidei</taxon>
        <taxon>Cottales</taxon>
        <taxon>Liparidae</taxon>
        <taxon>Liparis</taxon>
    </lineage>
</organism>
<sequence>MRWPSHRESLECLRFVRLRLSESTESQCFLFSLCFCGLRRVASLSRGCGVIDSTIGQLHWKQRGGFGPTLTPRSPKANVLLHLTQSQYLGPVSLLNINSLGVHRGIKDTLCKAGGNNNMFAVAQSSQKADDLDGFTQSHLISQDAPCLLTVEFPHPPHTCLLVPDNRGPRALQSTPVNTGHLLSLNWCALPDIIKHRVVFLLSLSFSSSLIGLLNGLIHLLENTLLKDVMVIHSHAKALEFIGSRTGTCCLNTLSIDLQQGSRPLTTYTAQQTTTHGMTREPGVQCWQGKEQTAEPPVDPSSSVPPGVRAALAGLEREEGSWSSEPSTGIVMQLQTEAVKGLVQMST</sequence>
<dbReference type="EMBL" id="SRLO01000145">
    <property type="protein sequence ID" value="TNN71829.1"/>
    <property type="molecule type" value="Genomic_DNA"/>
</dbReference>
<reference evidence="1 2" key="1">
    <citation type="submission" date="2019-03" db="EMBL/GenBank/DDBJ databases">
        <title>First draft genome of Liparis tanakae, snailfish: a comprehensive survey of snailfish specific genes.</title>
        <authorList>
            <person name="Kim W."/>
            <person name="Song I."/>
            <person name="Jeong J.-H."/>
            <person name="Kim D."/>
            <person name="Kim S."/>
            <person name="Ryu S."/>
            <person name="Song J.Y."/>
            <person name="Lee S.K."/>
        </authorList>
    </citation>
    <scope>NUCLEOTIDE SEQUENCE [LARGE SCALE GENOMIC DNA]</scope>
    <source>
        <tissue evidence="1">Muscle</tissue>
    </source>
</reference>
<evidence type="ECO:0000313" key="1">
    <source>
        <dbReference type="EMBL" id="TNN71829.1"/>
    </source>
</evidence>
<comment type="caution">
    <text evidence="1">The sequence shown here is derived from an EMBL/GenBank/DDBJ whole genome shotgun (WGS) entry which is preliminary data.</text>
</comment>
<evidence type="ECO:0000313" key="2">
    <source>
        <dbReference type="Proteomes" id="UP000314294"/>
    </source>
</evidence>
<protein>
    <submittedName>
        <fullName evidence="1">Uncharacterized protein</fullName>
    </submittedName>
</protein>
<accession>A0A4Z2I160</accession>
<dbReference type="Proteomes" id="UP000314294">
    <property type="component" value="Unassembled WGS sequence"/>
</dbReference>
<gene>
    <name evidence="1" type="ORF">EYF80_018000</name>
</gene>
<proteinExistence type="predicted"/>